<keyword evidence="1" id="KW-0175">Coiled coil</keyword>
<evidence type="ECO:0000313" key="2">
    <source>
        <dbReference type="EMBL" id="AGK57506.1"/>
    </source>
</evidence>
<dbReference type="EMBL" id="CP005587">
    <property type="protein sequence ID" value="AGK57506.1"/>
    <property type="molecule type" value="Genomic_DNA"/>
</dbReference>
<accession>N0BAH6</accession>
<dbReference type="OrthoDB" id="6057955at2"/>
<dbReference type="Gene3D" id="1.20.1260.10">
    <property type="match status" value="1"/>
</dbReference>
<dbReference type="KEGG" id="hdt:HYPDE_29138"/>
<dbReference type="RefSeq" id="WP_015597541.1">
    <property type="nucleotide sequence ID" value="NC_021172.1"/>
</dbReference>
<sequence length="289" mass="32086">MLSLKAEPAGRLHSMGEFFALARAMEADAVRRYAQTANALRKQNALSLADIFDSLAKIEREHVERVVEWAVEHKDAPVAADSPWPIPDTFDVSPEEIAQSSLMTPYRAFALAVRYEERSFAFWTYVAAQAEGEIKEAAERMAREQLGHVSLLRQERRKAFHANRRAAKAEEATLSVLAAAERRLAHLIEERDSHMPQAIGLAPFAAASRDAAAKLDALESIAQPKFSIIGVPADRENNIAALSEYLAEAYLRLAESSRSEQLLTAAQELATSAIYRLGRMKALKMAQER</sequence>
<evidence type="ECO:0000256" key="1">
    <source>
        <dbReference type="SAM" id="Coils"/>
    </source>
</evidence>
<dbReference type="CDD" id="cd01045">
    <property type="entry name" value="Ferritin_like_AB"/>
    <property type="match status" value="1"/>
</dbReference>
<dbReference type="HOGENOM" id="CLU_064893_0_0_5"/>
<feature type="coiled-coil region" evidence="1">
    <location>
        <begin position="127"/>
        <end position="172"/>
    </location>
</feature>
<evidence type="ECO:0000313" key="3">
    <source>
        <dbReference type="Proteomes" id="UP000005952"/>
    </source>
</evidence>
<dbReference type="InterPro" id="IPR009078">
    <property type="entry name" value="Ferritin-like_SF"/>
</dbReference>
<dbReference type="SUPFAM" id="SSF47240">
    <property type="entry name" value="Ferritin-like"/>
    <property type="match status" value="1"/>
</dbReference>
<organism evidence="2 3">
    <name type="scientific">Hyphomicrobium denitrificans 1NES1</name>
    <dbReference type="NCBI Taxonomy" id="670307"/>
    <lineage>
        <taxon>Bacteria</taxon>
        <taxon>Pseudomonadati</taxon>
        <taxon>Pseudomonadota</taxon>
        <taxon>Alphaproteobacteria</taxon>
        <taxon>Hyphomicrobiales</taxon>
        <taxon>Hyphomicrobiaceae</taxon>
        <taxon>Hyphomicrobium</taxon>
    </lineage>
</organism>
<name>N0BAH6_9HYPH</name>
<proteinExistence type="predicted"/>
<keyword evidence="3" id="KW-1185">Reference proteome</keyword>
<protein>
    <recommendedName>
        <fullName evidence="4">Rubrerythrin diiron-binding domain-containing protein</fullName>
    </recommendedName>
</protein>
<gene>
    <name evidence="2" type="ORF">HYPDE_29138</name>
</gene>
<dbReference type="STRING" id="670307.HYPDE_29138"/>
<dbReference type="InterPro" id="IPR012347">
    <property type="entry name" value="Ferritin-like"/>
</dbReference>
<reference evidence="2 3" key="1">
    <citation type="journal article" date="2013" name="Genome Announc.">
        <title>Genome sequences for three denitrifying bacterial strains isolated from a uranium- and nitrate-contaminated subsurface environment.</title>
        <authorList>
            <person name="Venkatramanan R."/>
            <person name="Prakash O."/>
            <person name="Woyke T."/>
            <person name="Chain P."/>
            <person name="Goodwin L.A."/>
            <person name="Watson D."/>
            <person name="Brooks S."/>
            <person name="Kostka J.E."/>
            <person name="Green S.J."/>
        </authorList>
    </citation>
    <scope>NUCLEOTIDE SEQUENCE [LARGE SCALE GENOMIC DNA]</scope>
    <source>
        <strain evidence="2 3">1NES1</strain>
    </source>
</reference>
<evidence type="ECO:0008006" key="4">
    <source>
        <dbReference type="Google" id="ProtNLM"/>
    </source>
</evidence>
<dbReference type="AlphaFoldDB" id="N0BAH6"/>
<dbReference type="eggNOG" id="COG1633">
    <property type="taxonomic scope" value="Bacteria"/>
</dbReference>
<dbReference type="Proteomes" id="UP000005952">
    <property type="component" value="Chromosome"/>
</dbReference>